<accession>A0A6A6KVA0</accession>
<comment type="caution">
    <text evidence="2">The sequence shown here is derived from an EMBL/GenBank/DDBJ whole genome shotgun (WGS) entry which is preliminary data.</text>
</comment>
<protein>
    <submittedName>
        <fullName evidence="2">Uncharacterized protein</fullName>
    </submittedName>
</protein>
<keyword evidence="3" id="KW-1185">Reference proteome</keyword>
<dbReference type="PANTHER" id="PTHR23099:SF0">
    <property type="entry name" value="GERM CELL NUCLEAR ACIDIC PROTEIN"/>
    <property type="match status" value="1"/>
</dbReference>
<evidence type="ECO:0000313" key="2">
    <source>
        <dbReference type="EMBL" id="KAF2291976.1"/>
    </source>
</evidence>
<feature type="compositionally biased region" description="Basic and acidic residues" evidence="1">
    <location>
        <begin position="192"/>
        <end position="218"/>
    </location>
</feature>
<feature type="region of interest" description="Disordered" evidence="1">
    <location>
        <begin position="192"/>
        <end position="223"/>
    </location>
</feature>
<dbReference type="PANTHER" id="PTHR23099">
    <property type="entry name" value="TRANSCRIPTIONAL REGULATOR"/>
    <property type="match status" value="1"/>
</dbReference>
<feature type="compositionally biased region" description="Polar residues" evidence="1">
    <location>
        <begin position="404"/>
        <end position="418"/>
    </location>
</feature>
<feature type="region of interest" description="Disordered" evidence="1">
    <location>
        <begin position="447"/>
        <end position="468"/>
    </location>
</feature>
<dbReference type="EMBL" id="JAAGAX010000015">
    <property type="protein sequence ID" value="KAF2291976.1"/>
    <property type="molecule type" value="Genomic_DNA"/>
</dbReference>
<sequence>MQEIAAGRKKKDMGADDNFTRTRYNGCVWKGGRLRLEKAKENFLDRLKREWAEDAQLASGKYTTHVNDDVGKELESLERPREVHSSRKKQLNIFSRDYRRKNKGGMTKEELDVMNSVMNKLFEMENISTTAHSDIELTKEEDYSMQVTNDPLLDESDGYSTADEDNLIINVVSRGQSLNSNSVCFLNAKESKLNKRKAPKDGSTEDMLEKQTRNHEENNENEYESAIARGKGNLQAHLNGSAILPGAQLIEPQSEQSKSDGVPNSINSKNKKLLRHENQRVQSDKTEVEELVEAQPAKMDSSSNKTGRGSAWLHKTSWTQLVNSNNGSSFSITQILPGVTFEKQELAKPHGVITTDARDHKNNNTIEKGKSESFVDGTMDLQIIRDCDVQKTVEPRQLHVLGSDNASASTENKQNSATKRPRKGDIVIGETCSFMRTDASLKEWANAKAALSGSRNRTSKGKKMLTSH</sequence>
<feature type="compositionally biased region" description="Basic residues" evidence="1">
    <location>
        <begin position="457"/>
        <end position="468"/>
    </location>
</feature>
<evidence type="ECO:0000256" key="1">
    <source>
        <dbReference type="SAM" id="MobiDB-lite"/>
    </source>
</evidence>
<feature type="compositionally biased region" description="Basic and acidic residues" evidence="1">
    <location>
        <begin position="275"/>
        <end position="288"/>
    </location>
</feature>
<dbReference type="GO" id="GO:0005634">
    <property type="term" value="C:nucleus"/>
    <property type="evidence" value="ECO:0007669"/>
    <property type="project" value="TreeGrafter"/>
</dbReference>
<feature type="region of interest" description="Disordered" evidence="1">
    <location>
        <begin position="252"/>
        <end position="288"/>
    </location>
</feature>
<feature type="region of interest" description="Disordered" evidence="1">
    <location>
        <begin position="399"/>
        <end position="424"/>
    </location>
</feature>
<reference evidence="2 3" key="1">
    <citation type="journal article" date="2020" name="Mol. Plant">
        <title>The Chromosome-Based Rubber Tree Genome Provides New Insights into Spurge Genome Evolution and Rubber Biosynthesis.</title>
        <authorList>
            <person name="Liu J."/>
            <person name="Shi C."/>
            <person name="Shi C.C."/>
            <person name="Li W."/>
            <person name="Zhang Q.J."/>
            <person name="Zhang Y."/>
            <person name="Li K."/>
            <person name="Lu H.F."/>
            <person name="Shi C."/>
            <person name="Zhu S.T."/>
            <person name="Xiao Z.Y."/>
            <person name="Nan H."/>
            <person name="Yue Y."/>
            <person name="Zhu X.G."/>
            <person name="Wu Y."/>
            <person name="Hong X.N."/>
            <person name="Fan G.Y."/>
            <person name="Tong Y."/>
            <person name="Zhang D."/>
            <person name="Mao C.L."/>
            <person name="Liu Y.L."/>
            <person name="Hao S.J."/>
            <person name="Liu W.Q."/>
            <person name="Lv M.Q."/>
            <person name="Zhang H.B."/>
            <person name="Liu Y."/>
            <person name="Hu-Tang G.R."/>
            <person name="Wang J.P."/>
            <person name="Wang J.H."/>
            <person name="Sun Y.H."/>
            <person name="Ni S.B."/>
            <person name="Chen W.B."/>
            <person name="Zhang X.C."/>
            <person name="Jiao Y.N."/>
            <person name="Eichler E.E."/>
            <person name="Li G.H."/>
            <person name="Liu X."/>
            <person name="Gao L.Z."/>
        </authorList>
    </citation>
    <scope>NUCLEOTIDE SEQUENCE [LARGE SCALE GENOMIC DNA]</scope>
    <source>
        <strain evidence="3">cv. GT1</strain>
        <tissue evidence="2">Leaf</tissue>
    </source>
</reference>
<dbReference type="Proteomes" id="UP000467840">
    <property type="component" value="Chromosome 2"/>
</dbReference>
<name>A0A6A6KVA0_HEVBR</name>
<gene>
    <name evidence="2" type="ORF">GH714_042460</name>
</gene>
<proteinExistence type="predicted"/>
<organism evidence="2 3">
    <name type="scientific">Hevea brasiliensis</name>
    <name type="common">Para rubber tree</name>
    <name type="synonym">Siphonia brasiliensis</name>
    <dbReference type="NCBI Taxonomy" id="3981"/>
    <lineage>
        <taxon>Eukaryota</taxon>
        <taxon>Viridiplantae</taxon>
        <taxon>Streptophyta</taxon>
        <taxon>Embryophyta</taxon>
        <taxon>Tracheophyta</taxon>
        <taxon>Spermatophyta</taxon>
        <taxon>Magnoliopsida</taxon>
        <taxon>eudicotyledons</taxon>
        <taxon>Gunneridae</taxon>
        <taxon>Pentapetalae</taxon>
        <taxon>rosids</taxon>
        <taxon>fabids</taxon>
        <taxon>Malpighiales</taxon>
        <taxon>Euphorbiaceae</taxon>
        <taxon>Crotonoideae</taxon>
        <taxon>Micrandreae</taxon>
        <taxon>Hevea</taxon>
    </lineage>
</organism>
<evidence type="ECO:0000313" key="3">
    <source>
        <dbReference type="Proteomes" id="UP000467840"/>
    </source>
</evidence>
<dbReference type="AlphaFoldDB" id="A0A6A6KVA0"/>